<comment type="cofactor">
    <cofactor evidence="1">
        <name>FAD</name>
        <dbReference type="ChEBI" id="CHEBI:57692"/>
    </cofactor>
</comment>
<dbReference type="Gene3D" id="1.10.8.260">
    <property type="entry name" value="HI0933 insert domain-like"/>
    <property type="match status" value="1"/>
</dbReference>
<dbReference type="RefSeq" id="WP_010764828.1">
    <property type="nucleotide sequence ID" value="NZ_ASWB01000001.1"/>
</dbReference>
<reference evidence="6 8" key="1">
    <citation type="submission" date="2013-02" db="EMBL/GenBank/DDBJ databases">
        <title>The Genome Sequence of Enterococcus moraviensis BAA-383.</title>
        <authorList>
            <consortium name="The Broad Institute Genome Sequencing Platform"/>
            <consortium name="The Broad Institute Genome Sequencing Center for Infectious Disease"/>
            <person name="Earl A.M."/>
            <person name="Gilmore M.S."/>
            <person name="Lebreton F."/>
            <person name="Walker B."/>
            <person name="Young S.K."/>
            <person name="Zeng Q."/>
            <person name="Gargeya S."/>
            <person name="Fitzgerald M."/>
            <person name="Haas B."/>
            <person name="Abouelleil A."/>
            <person name="Alvarado L."/>
            <person name="Arachchi H.M."/>
            <person name="Berlin A.M."/>
            <person name="Chapman S.B."/>
            <person name="Dewar J."/>
            <person name="Goldberg J."/>
            <person name="Griggs A."/>
            <person name="Gujja S."/>
            <person name="Hansen M."/>
            <person name="Howarth C."/>
            <person name="Imamovic A."/>
            <person name="Larimer J."/>
            <person name="McCowan C."/>
            <person name="Murphy C."/>
            <person name="Neiman D."/>
            <person name="Pearson M."/>
            <person name="Priest M."/>
            <person name="Roberts A."/>
            <person name="Saif S."/>
            <person name="Shea T."/>
            <person name="Sisk P."/>
            <person name="Sykes S."/>
            <person name="Wortman J."/>
            <person name="Nusbaum C."/>
            <person name="Birren B."/>
        </authorList>
    </citation>
    <scope>NUCLEOTIDE SEQUENCE [LARGE SCALE GENOMIC DNA]</scope>
    <source>
        <strain evidence="6 8">ATCC BAA-383</strain>
    </source>
</reference>
<organism evidence="6 8">
    <name type="scientific">Enterococcus moraviensis ATCC BAA-383</name>
    <dbReference type="NCBI Taxonomy" id="1158609"/>
    <lineage>
        <taxon>Bacteria</taxon>
        <taxon>Bacillati</taxon>
        <taxon>Bacillota</taxon>
        <taxon>Bacilli</taxon>
        <taxon>Lactobacillales</taxon>
        <taxon>Enterococcaceae</taxon>
        <taxon>Enterococcus</taxon>
    </lineage>
</organism>
<dbReference type="Proteomes" id="UP000013781">
    <property type="component" value="Unassembled WGS sequence"/>
</dbReference>
<dbReference type="EMBL" id="AJAS01000014">
    <property type="protein sequence ID" value="EOI00341.1"/>
    <property type="molecule type" value="Genomic_DNA"/>
</dbReference>
<dbReference type="InterPro" id="IPR036188">
    <property type="entry name" value="FAD/NAD-bd_sf"/>
</dbReference>
<dbReference type="eggNOG" id="COG2081">
    <property type="taxonomic scope" value="Bacteria"/>
</dbReference>
<comment type="caution">
    <text evidence="6">The sequence shown here is derived from an EMBL/GenBank/DDBJ whole genome shotgun (WGS) entry which is preliminary data.</text>
</comment>
<dbReference type="SUPFAM" id="SSF160996">
    <property type="entry name" value="HI0933 insert domain-like"/>
    <property type="match status" value="1"/>
</dbReference>
<keyword evidence="9" id="KW-1185">Reference proteome</keyword>
<evidence type="ECO:0000313" key="6">
    <source>
        <dbReference type="EMBL" id="EOI00341.1"/>
    </source>
</evidence>
<evidence type="ECO:0000256" key="3">
    <source>
        <dbReference type="ARBA" id="ARBA00022827"/>
    </source>
</evidence>
<evidence type="ECO:0000259" key="4">
    <source>
        <dbReference type="Pfam" id="PF03486"/>
    </source>
</evidence>
<evidence type="ECO:0000313" key="9">
    <source>
        <dbReference type="Proteomes" id="UP000014157"/>
    </source>
</evidence>
<dbReference type="SUPFAM" id="SSF51905">
    <property type="entry name" value="FAD/NAD(P)-binding domain"/>
    <property type="match status" value="1"/>
</dbReference>
<dbReference type="OrthoDB" id="9773233at2"/>
<evidence type="ECO:0000256" key="2">
    <source>
        <dbReference type="ARBA" id="ARBA00022630"/>
    </source>
</evidence>
<dbReference type="EMBL" id="ASWB01000001">
    <property type="protein sequence ID" value="EOT73430.1"/>
    <property type="molecule type" value="Genomic_DNA"/>
</dbReference>
<dbReference type="InterPro" id="IPR057661">
    <property type="entry name" value="RsdA/BaiN/AoA(So)_Rossmann"/>
</dbReference>
<name>R2QY60_9ENTE</name>
<dbReference type="Pfam" id="PF22780">
    <property type="entry name" value="HI0933_like_1st"/>
    <property type="match status" value="1"/>
</dbReference>
<keyword evidence="3" id="KW-0274">FAD</keyword>
<dbReference type="InterPro" id="IPR055178">
    <property type="entry name" value="RsdA/BaiN/AoA(So)-like_dom"/>
</dbReference>
<dbReference type="STRING" id="155617.RV09_GL000388"/>
<evidence type="ECO:0000313" key="8">
    <source>
        <dbReference type="Proteomes" id="UP000013781"/>
    </source>
</evidence>
<dbReference type="HOGENOM" id="CLU_025174_3_1_9"/>
<protein>
    <submittedName>
        <fullName evidence="6">Flavoprotein</fullName>
    </submittedName>
</protein>
<gene>
    <name evidence="7" type="ORF">I586_00423</name>
    <name evidence="6" type="ORF">UAY_01444</name>
</gene>
<dbReference type="InterPro" id="IPR004792">
    <property type="entry name" value="BaiN-like"/>
</dbReference>
<dbReference type="Proteomes" id="UP000014157">
    <property type="component" value="Unassembled WGS sequence"/>
</dbReference>
<proteinExistence type="predicted"/>
<dbReference type="PATRIC" id="fig|1158609.3.peg.1404"/>
<dbReference type="Gene3D" id="3.50.50.60">
    <property type="entry name" value="FAD/NAD(P)-binding domain"/>
    <property type="match status" value="1"/>
</dbReference>
<feature type="domain" description="RsdA/BaiN/AoA(So)-like insert" evidence="5">
    <location>
        <begin position="192"/>
        <end position="359"/>
    </location>
</feature>
<evidence type="ECO:0000313" key="7">
    <source>
        <dbReference type="EMBL" id="EOT73430.1"/>
    </source>
</evidence>
<accession>R2QY60</accession>
<dbReference type="InterPro" id="IPR023166">
    <property type="entry name" value="BaiN-like_dom_sf"/>
</dbReference>
<dbReference type="NCBIfam" id="TIGR00275">
    <property type="entry name" value="aminoacetone oxidase family FAD-binding enzyme"/>
    <property type="match status" value="1"/>
</dbReference>
<keyword evidence="2" id="KW-0285">Flavoprotein</keyword>
<evidence type="ECO:0000256" key="1">
    <source>
        <dbReference type="ARBA" id="ARBA00001974"/>
    </source>
</evidence>
<dbReference type="Gene3D" id="2.40.30.10">
    <property type="entry name" value="Translation factors"/>
    <property type="match status" value="1"/>
</dbReference>
<reference evidence="7 9" key="2">
    <citation type="submission" date="2013-03" db="EMBL/GenBank/DDBJ databases">
        <title>The Genome Sequence of Enterococcus moraviensis BAA-383 (PacBio/Illumina hybrid assembly).</title>
        <authorList>
            <consortium name="The Broad Institute Genomics Platform"/>
            <consortium name="The Broad Institute Genome Sequencing Center for Infectious Disease"/>
            <person name="Earl A."/>
            <person name="Russ C."/>
            <person name="Gilmore M."/>
            <person name="Surin D."/>
            <person name="Walker B."/>
            <person name="Young S."/>
            <person name="Zeng Q."/>
            <person name="Gargeya S."/>
            <person name="Fitzgerald M."/>
            <person name="Haas B."/>
            <person name="Abouelleil A."/>
            <person name="Allen A.W."/>
            <person name="Alvarado L."/>
            <person name="Arachchi H.M."/>
            <person name="Berlin A.M."/>
            <person name="Chapman S.B."/>
            <person name="Gainer-Dewar J."/>
            <person name="Goldberg J."/>
            <person name="Griggs A."/>
            <person name="Gujja S."/>
            <person name="Hansen M."/>
            <person name="Howarth C."/>
            <person name="Imamovic A."/>
            <person name="Ireland A."/>
            <person name="Larimer J."/>
            <person name="McCowan C."/>
            <person name="Murphy C."/>
            <person name="Pearson M."/>
            <person name="Poon T.W."/>
            <person name="Priest M."/>
            <person name="Roberts A."/>
            <person name="Saif S."/>
            <person name="Shea T."/>
            <person name="Sisk P."/>
            <person name="Sykes S."/>
            <person name="Wortman J."/>
            <person name="Nusbaum C."/>
            <person name="Birren B."/>
        </authorList>
    </citation>
    <scope>NUCLEOTIDE SEQUENCE [LARGE SCALE GENOMIC DNA]</scope>
    <source>
        <strain evidence="7 9">ATCC BAA-383</strain>
    </source>
</reference>
<dbReference type="AlphaFoldDB" id="R2QY60"/>
<sequence length="429" mass="46955">MKLFDVIVVGAGTSGMMAAIAAAKSGSNTLLIEKNKRVGKKLLLTGGGRCNVTNNRPADEIIAHIPGNGKFLYSAFSQFNNYDIMEFFESNGTHLKEEDHGRMFPVTDRSKTIVETLFNQLEKLDVTIYTEAKVEKILRKDDQVIGVALEHKKIYAPCVVLTTGGRTYPSTGSTGDGYKLAKRLGHTISPLYATESPILSDDGFIKDKTLQGLSLQDVSLSVLNSKGKVVVEHQMDLLFTHFGISGPAALRCSSFVNQELTKNNQKSVTLQLDIFPQKTSAELKNEIKQKISDQPDKSLKNALKNLVPERLLDFVLNNAALSDHQAKQVSEQQLDELVDSLKSFKIHAEKTLPIEKSFVTGGGISLKEIQPKTMESKLVNGLFFAGELLDVNGYTGGYNVTAAFVTGHVAGTHASNIAEYTYLPPLDEE</sequence>
<dbReference type="PANTHER" id="PTHR42887:SF2">
    <property type="entry name" value="OS12G0638800 PROTEIN"/>
    <property type="match status" value="1"/>
</dbReference>
<feature type="domain" description="RsdA/BaiN/AoA(So)-like Rossmann fold-like" evidence="4">
    <location>
        <begin position="5"/>
        <end position="412"/>
    </location>
</feature>
<dbReference type="PRINTS" id="PR00411">
    <property type="entry name" value="PNDRDTASEI"/>
</dbReference>
<evidence type="ECO:0000259" key="5">
    <source>
        <dbReference type="Pfam" id="PF22780"/>
    </source>
</evidence>
<dbReference type="PANTHER" id="PTHR42887">
    <property type="entry name" value="OS12G0638800 PROTEIN"/>
    <property type="match status" value="1"/>
</dbReference>
<dbReference type="Pfam" id="PF03486">
    <property type="entry name" value="HI0933_like"/>
    <property type="match status" value="1"/>
</dbReference>